<evidence type="ECO:0000313" key="17">
    <source>
        <dbReference type="EMBL" id="BAS94199.1"/>
    </source>
</evidence>
<dbReference type="Gene3D" id="3.30.200.20">
    <property type="entry name" value="Phosphorylase Kinase, domain 1"/>
    <property type="match status" value="1"/>
</dbReference>
<dbReference type="SMR" id="A0A0P0WMV7"/>
<dbReference type="EMBL" id="AP014961">
    <property type="protein sequence ID" value="BAS94199.1"/>
    <property type="molecule type" value="Genomic_DNA"/>
</dbReference>
<dbReference type="SMART" id="SM00220">
    <property type="entry name" value="S_TKc"/>
    <property type="match status" value="1"/>
</dbReference>
<evidence type="ECO:0000256" key="1">
    <source>
        <dbReference type="ARBA" id="ARBA00004167"/>
    </source>
</evidence>
<feature type="domain" description="Protein kinase" evidence="16">
    <location>
        <begin position="204"/>
        <end position="483"/>
    </location>
</feature>
<keyword evidence="4" id="KW-0597">Phosphoprotein</keyword>
<evidence type="ECO:0000256" key="12">
    <source>
        <dbReference type="ARBA" id="ARBA00047899"/>
    </source>
</evidence>
<organism evidence="17 18">
    <name type="scientific">Oryza sativa subsp. japonica</name>
    <name type="common">Rice</name>
    <dbReference type="NCBI Taxonomy" id="39947"/>
    <lineage>
        <taxon>Eukaryota</taxon>
        <taxon>Viridiplantae</taxon>
        <taxon>Streptophyta</taxon>
        <taxon>Embryophyta</taxon>
        <taxon>Tracheophyta</taxon>
        <taxon>Spermatophyta</taxon>
        <taxon>Magnoliopsida</taxon>
        <taxon>Liliopsida</taxon>
        <taxon>Poales</taxon>
        <taxon>Poaceae</taxon>
        <taxon>BOP clade</taxon>
        <taxon>Oryzoideae</taxon>
        <taxon>Oryzeae</taxon>
        <taxon>Oryzinae</taxon>
        <taxon>Oryza</taxon>
        <taxon>Oryza sativa</taxon>
    </lineage>
</organism>
<dbReference type="PANTHER" id="PTHR47984">
    <property type="entry name" value="OS01G0323000 PROTEIN"/>
    <property type="match status" value="1"/>
</dbReference>
<dbReference type="CDD" id="cd14066">
    <property type="entry name" value="STKc_IRAK"/>
    <property type="match status" value="1"/>
</dbReference>
<dbReference type="EC" id="2.7.11.1" evidence="2"/>
<evidence type="ECO:0000256" key="5">
    <source>
        <dbReference type="ARBA" id="ARBA00022679"/>
    </source>
</evidence>
<dbReference type="eggNOG" id="KOG1187">
    <property type="taxonomic scope" value="Eukaryota"/>
</dbReference>
<evidence type="ECO:0000256" key="11">
    <source>
        <dbReference type="ARBA" id="ARBA00023136"/>
    </source>
</evidence>
<evidence type="ECO:0000259" key="16">
    <source>
        <dbReference type="PROSITE" id="PS50011"/>
    </source>
</evidence>
<dbReference type="FunFam" id="3.30.200.20:FF:000173">
    <property type="entry name" value="Probable serine/threonine-protein kinase At1g01540"/>
    <property type="match status" value="1"/>
</dbReference>
<name>A0A0P0WMV7_ORYSJ</name>
<evidence type="ECO:0000256" key="3">
    <source>
        <dbReference type="ARBA" id="ARBA00022527"/>
    </source>
</evidence>
<keyword evidence="8" id="KW-0418">Kinase</keyword>
<keyword evidence="18" id="KW-1185">Reference proteome</keyword>
<keyword evidence="3" id="KW-0723">Serine/threonine-protein kinase</keyword>
<dbReference type="AlphaFoldDB" id="A0A0P0WMV7"/>
<feature type="transmembrane region" description="Helical" evidence="15">
    <location>
        <begin position="29"/>
        <end position="53"/>
    </location>
</feature>
<dbReference type="SUPFAM" id="SSF56112">
    <property type="entry name" value="Protein kinase-like (PK-like)"/>
    <property type="match status" value="1"/>
</dbReference>
<dbReference type="Pfam" id="PF00069">
    <property type="entry name" value="Pkinase"/>
    <property type="match status" value="1"/>
</dbReference>
<keyword evidence="9 14" id="KW-0067">ATP-binding</keyword>
<dbReference type="OMA" id="HSCQYAI"/>
<dbReference type="PROSITE" id="PS50011">
    <property type="entry name" value="PROTEIN_KINASE_DOM"/>
    <property type="match status" value="1"/>
</dbReference>
<dbReference type="InterPro" id="IPR000719">
    <property type="entry name" value="Prot_kinase_dom"/>
</dbReference>
<evidence type="ECO:0000256" key="15">
    <source>
        <dbReference type="SAM" id="Phobius"/>
    </source>
</evidence>
<dbReference type="FunCoup" id="A0A0P0WMV7">
    <property type="interactions" value="303"/>
</dbReference>
<evidence type="ECO:0000256" key="6">
    <source>
        <dbReference type="ARBA" id="ARBA00022692"/>
    </source>
</evidence>
<dbReference type="Gene3D" id="1.10.510.10">
    <property type="entry name" value="Transferase(Phosphotransferase) domain 1"/>
    <property type="match status" value="1"/>
</dbReference>
<dbReference type="PROSITE" id="PS00107">
    <property type="entry name" value="PROTEIN_KINASE_ATP"/>
    <property type="match status" value="1"/>
</dbReference>
<dbReference type="Gramene" id="Os05t0436100-00">
    <property type="protein sequence ID" value="Os05t0436100-00"/>
    <property type="gene ID" value="Os05g0436100"/>
</dbReference>
<dbReference type="PROSITE" id="PS00108">
    <property type="entry name" value="PROTEIN_KINASE_ST"/>
    <property type="match status" value="1"/>
</dbReference>
<dbReference type="InterPro" id="IPR052232">
    <property type="entry name" value="RLK_Ser/Thr-Kinase"/>
</dbReference>
<protein>
    <recommendedName>
        <fullName evidence="2">non-specific serine/threonine protein kinase</fullName>
        <ecNumber evidence="2">2.7.11.1</ecNumber>
    </recommendedName>
</protein>
<evidence type="ECO:0007829" key="19">
    <source>
        <dbReference type="ProteomicsDB" id="A0A0P0WMV7"/>
    </source>
</evidence>
<comment type="subcellular location">
    <subcellularLocation>
        <location evidence="1">Membrane</location>
        <topology evidence="1">Single-pass membrane protein</topology>
    </subcellularLocation>
</comment>
<dbReference type="GO" id="GO:0004674">
    <property type="term" value="F:protein serine/threonine kinase activity"/>
    <property type="evidence" value="ECO:0007669"/>
    <property type="project" value="UniProtKB-KW"/>
</dbReference>
<dbReference type="InParanoid" id="A0A0P0WMV7"/>
<comment type="catalytic activity">
    <reaction evidence="13">
        <text>L-seryl-[protein] + ATP = O-phospho-L-seryl-[protein] + ADP + H(+)</text>
        <dbReference type="Rhea" id="RHEA:17989"/>
        <dbReference type="Rhea" id="RHEA-COMP:9863"/>
        <dbReference type="Rhea" id="RHEA-COMP:11604"/>
        <dbReference type="ChEBI" id="CHEBI:15378"/>
        <dbReference type="ChEBI" id="CHEBI:29999"/>
        <dbReference type="ChEBI" id="CHEBI:30616"/>
        <dbReference type="ChEBI" id="CHEBI:83421"/>
        <dbReference type="ChEBI" id="CHEBI:456216"/>
        <dbReference type="EC" id="2.7.11.1"/>
    </reaction>
</comment>
<dbReference type="GO" id="GO:0016020">
    <property type="term" value="C:membrane"/>
    <property type="evidence" value="ECO:0007669"/>
    <property type="project" value="UniProtKB-SubCell"/>
</dbReference>
<dbReference type="STRING" id="39947.A0A0P0WMV7"/>
<evidence type="ECO:0000256" key="13">
    <source>
        <dbReference type="ARBA" id="ARBA00048679"/>
    </source>
</evidence>
<feature type="binding site" evidence="14">
    <location>
        <position position="232"/>
    </location>
    <ligand>
        <name>ATP</name>
        <dbReference type="ChEBI" id="CHEBI:30616"/>
    </ligand>
</feature>
<dbReference type="Proteomes" id="UP000059680">
    <property type="component" value="Chromosome 5"/>
</dbReference>
<dbReference type="GO" id="GO:0005524">
    <property type="term" value="F:ATP binding"/>
    <property type="evidence" value="ECO:0007669"/>
    <property type="project" value="UniProtKB-UniRule"/>
</dbReference>
<evidence type="ECO:0000256" key="14">
    <source>
        <dbReference type="PROSITE-ProRule" id="PRU10141"/>
    </source>
</evidence>
<keyword evidence="19" id="KW-1267">Proteomics identification</keyword>
<keyword evidence="5" id="KW-0808">Transferase</keyword>
<dbReference type="PaxDb" id="39947-A0A0P0WMV7"/>
<keyword evidence="6 15" id="KW-0812">Transmembrane</keyword>
<keyword evidence="10 15" id="KW-1133">Transmembrane helix</keyword>
<evidence type="ECO:0000256" key="8">
    <source>
        <dbReference type="ARBA" id="ARBA00022777"/>
    </source>
</evidence>
<sequence length="538" mass="58356">MSPPPAAARAPPVLRNELSRRTAVLGLRLWVLVGIAVGAAFLLLLAVISFHLAQARRRKPAAKRASSAAAAAAAPGGAAVPLSPATIPPVSKEIQEVAVHVGSLRHYLEAGATFLKEGGGVGGAVVDGDSLGGSTVYGSQRVHIEAGKGRRMVAYADGEVGPVASDLAASAQAAVGVGVGPEVSHLGWGHWYTLRELEEATAAFAPEHVVGEGGYGIVYRGVLADGCEVAVKNLLNNRGQAEREFKVEVEAIGRVRHKNLVRLLGYCAEGAHRILVYEYVDNGNLEQWLHGDVGPVSPLSWDIRMNIVLGTAKGITYLHEGLEPKVVHRDIKSSNILLDKRWNPKVSDFGLAKLLGSDNNYVTTRVMGTFGYVAPEYASTGMLNERSDVYSFGILIMEIISGRSPVDYARAPGEVNLVEWLKNMVSNRDYEAVLDPKLPEKPTSKALKKALLVALRCVDPDSQKRPKMGHVIHMLEVDDFPYREVSLLVLCISLKSIIFAHLLFRSYYMCMVTNPKLHKMESTQLSGYRDKMLKYLLD</sequence>
<dbReference type="InterPro" id="IPR017441">
    <property type="entry name" value="Protein_kinase_ATP_BS"/>
</dbReference>
<evidence type="ECO:0000256" key="2">
    <source>
        <dbReference type="ARBA" id="ARBA00012513"/>
    </source>
</evidence>
<reference evidence="17 18" key="3">
    <citation type="journal article" date="2013" name="Rice">
        <title>Improvement of the Oryza sativa Nipponbare reference genome using next generation sequence and optical map data.</title>
        <authorList>
            <person name="Kawahara Y."/>
            <person name="de la Bastide M."/>
            <person name="Hamilton J.P."/>
            <person name="Kanamori H."/>
            <person name="McCombie W.R."/>
            <person name="Ouyang S."/>
            <person name="Schwartz D.C."/>
            <person name="Tanaka T."/>
            <person name="Wu J."/>
            <person name="Zhou S."/>
            <person name="Childs K.L."/>
            <person name="Davidson R.M."/>
            <person name="Lin H."/>
            <person name="Quesada-Ocampo L."/>
            <person name="Vaillancourt B."/>
            <person name="Sakai H."/>
            <person name="Lee S.S."/>
            <person name="Kim J."/>
            <person name="Numa H."/>
            <person name="Itoh T."/>
            <person name="Buell C.R."/>
            <person name="Matsumoto T."/>
        </authorList>
    </citation>
    <scope>NUCLEOTIDE SEQUENCE [LARGE SCALE GENOMIC DNA]</scope>
    <source>
        <strain evidence="18">cv. Nipponbare</strain>
    </source>
</reference>
<gene>
    <name evidence="17" type="ordered locus">Os05g0436100</name>
    <name evidence="17" type="ORF">OSNPB_050436100</name>
</gene>
<reference evidence="17 18" key="2">
    <citation type="journal article" date="2013" name="Plant Cell Physiol.">
        <title>Rice Annotation Project Database (RAP-DB): an integrative and interactive database for rice genomics.</title>
        <authorList>
            <person name="Sakai H."/>
            <person name="Lee S.S."/>
            <person name="Tanaka T."/>
            <person name="Numa H."/>
            <person name="Kim J."/>
            <person name="Kawahara Y."/>
            <person name="Wakimoto H."/>
            <person name="Yang C.C."/>
            <person name="Iwamoto M."/>
            <person name="Abe T."/>
            <person name="Yamada Y."/>
            <person name="Muto A."/>
            <person name="Inokuchi H."/>
            <person name="Ikemura T."/>
            <person name="Matsumoto T."/>
            <person name="Sasaki T."/>
            <person name="Itoh T."/>
        </authorList>
    </citation>
    <scope>NUCLEOTIDE SEQUENCE [LARGE SCALE GENOMIC DNA]</scope>
    <source>
        <strain evidence="18">cv. Nipponbare</strain>
    </source>
</reference>
<dbReference type="FunFam" id="1.10.510.10:FF:000035">
    <property type="entry name" value="Putative receptor-like serine/threonine-protein kinase"/>
    <property type="match status" value="1"/>
</dbReference>
<accession>A0A0P0WMV7</accession>
<keyword evidence="11 15" id="KW-0472">Membrane</keyword>
<evidence type="ECO:0000256" key="9">
    <source>
        <dbReference type="ARBA" id="ARBA00022840"/>
    </source>
</evidence>
<evidence type="ECO:0000256" key="4">
    <source>
        <dbReference type="ARBA" id="ARBA00022553"/>
    </source>
</evidence>
<evidence type="ECO:0000256" key="7">
    <source>
        <dbReference type="ARBA" id="ARBA00022741"/>
    </source>
</evidence>
<keyword evidence="7 14" id="KW-0547">Nucleotide-binding</keyword>
<evidence type="ECO:0000313" key="18">
    <source>
        <dbReference type="Proteomes" id="UP000059680"/>
    </source>
</evidence>
<comment type="catalytic activity">
    <reaction evidence="12">
        <text>L-threonyl-[protein] + ATP = O-phospho-L-threonyl-[protein] + ADP + H(+)</text>
        <dbReference type="Rhea" id="RHEA:46608"/>
        <dbReference type="Rhea" id="RHEA-COMP:11060"/>
        <dbReference type="Rhea" id="RHEA-COMP:11605"/>
        <dbReference type="ChEBI" id="CHEBI:15378"/>
        <dbReference type="ChEBI" id="CHEBI:30013"/>
        <dbReference type="ChEBI" id="CHEBI:30616"/>
        <dbReference type="ChEBI" id="CHEBI:61977"/>
        <dbReference type="ChEBI" id="CHEBI:456216"/>
        <dbReference type="EC" id="2.7.11.1"/>
    </reaction>
</comment>
<dbReference type="PANTHER" id="PTHR47984:SF10">
    <property type="entry name" value="PROTEIN KINASE SUPERFAMILY PROTEIN"/>
    <property type="match status" value="1"/>
</dbReference>
<proteinExistence type="evidence at protein level"/>
<dbReference type="InterPro" id="IPR008271">
    <property type="entry name" value="Ser/Thr_kinase_AS"/>
</dbReference>
<reference evidence="18" key="1">
    <citation type="journal article" date="2005" name="Nature">
        <title>The map-based sequence of the rice genome.</title>
        <authorList>
            <consortium name="International rice genome sequencing project (IRGSP)"/>
            <person name="Matsumoto T."/>
            <person name="Wu J."/>
            <person name="Kanamori H."/>
            <person name="Katayose Y."/>
            <person name="Fujisawa M."/>
            <person name="Namiki N."/>
            <person name="Mizuno H."/>
            <person name="Yamamoto K."/>
            <person name="Antonio B.A."/>
            <person name="Baba T."/>
            <person name="Sakata K."/>
            <person name="Nagamura Y."/>
            <person name="Aoki H."/>
            <person name="Arikawa K."/>
            <person name="Arita K."/>
            <person name="Bito T."/>
            <person name="Chiden Y."/>
            <person name="Fujitsuka N."/>
            <person name="Fukunaka R."/>
            <person name="Hamada M."/>
            <person name="Harada C."/>
            <person name="Hayashi A."/>
            <person name="Hijishita S."/>
            <person name="Honda M."/>
            <person name="Hosokawa S."/>
            <person name="Ichikawa Y."/>
            <person name="Idonuma A."/>
            <person name="Iijima M."/>
            <person name="Ikeda M."/>
            <person name="Ikeno M."/>
            <person name="Ito K."/>
            <person name="Ito S."/>
            <person name="Ito T."/>
            <person name="Ito Y."/>
            <person name="Ito Y."/>
            <person name="Iwabuchi A."/>
            <person name="Kamiya K."/>
            <person name="Karasawa W."/>
            <person name="Kurita K."/>
            <person name="Katagiri S."/>
            <person name="Kikuta A."/>
            <person name="Kobayashi H."/>
            <person name="Kobayashi N."/>
            <person name="Machita K."/>
            <person name="Maehara T."/>
            <person name="Masukawa M."/>
            <person name="Mizubayashi T."/>
            <person name="Mukai Y."/>
            <person name="Nagasaki H."/>
            <person name="Nagata Y."/>
            <person name="Naito S."/>
            <person name="Nakashima M."/>
            <person name="Nakama Y."/>
            <person name="Nakamichi Y."/>
            <person name="Nakamura M."/>
            <person name="Meguro A."/>
            <person name="Negishi M."/>
            <person name="Ohta I."/>
            <person name="Ohta T."/>
            <person name="Okamoto M."/>
            <person name="Ono N."/>
            <person name="Saji S."/>
            <person name="Sakaguchi M."/>
            <person name="Sakai K."/>
            <person name="Shibata M."/>
            <person name="Shimokawa T."/>
            <person name="Song J."/>
            <person name="Takazaki Y."/>
            <person name="Terasawa K."/>
            <person name="Tsugane M."/>
            <person name="Tsuji K."/>
            <person name="Ueda S."/>
            <person name="Waki K."/>
            <person name="Yamagata H."/>
            <person name="Yamamoto M."/>
            <person name="Yamamoto S."/>
            <person name="Yamane H."/>
            <person name="Yoshiki S."/>
            <person name="Yoshihara R."/>
            <person name="Yukawa K."/>
            <person name="Zhong H."/>
            <person name="Yano M."/>
            <person name="Yuan Q."/>
            <person name="Ouyang S."/>
            <person name="Liu J."/>
            <person name="Jones K.M."/>
            <person name="Gansberger K."/>
            <person name="Moffat K."/>
            <person name="Hill J."/>
            <person name="Bera J."/>
            <person name="Fadrosh D."/>
            <person name="Jin S."/>
            <person name="Johri S."/>
            <person name="Kim M."/>
            <person name="Overton L."/>
            <person name="Reardon M."/>
            <person name="Tsitrin T."/>
            <person name="Vuong H."/>
            <person name="Weaver B."/>
            <person name="Ciecko A."/>
            <person name="Tallon L."/>
            <person name="Jackson J."/>
            <person name="Pai G."/>
            <person name="Aken S.V."/>
            <person name="Utterback T."/>
            <person name="Reidmuller S."/>
            <person name="Feldblyum T."/>
            <person name="Hsiao J."/>
            <person name="Zismann V."/>
            <person name="Iobst S."/>
            <person name="de Vazeille A.R."/>
            <person name="Buell C.R."/>
            <person name="Ying K."/>
            <person name="Li Y."/>
            <person name="Lu T."/>
            <person name="Huang Y."/>
            <person name="Zhao Q."/>
            <person name="Feng Q."/>
            <person name="Zhang L."/>
            <person name="Zhu J."/>
            <person name="Weng Q."/>
            <person name="Mu J."/>
            <person name="Lu Y."/>
            <person name="Fan D."/>
            <person name="Liu Y."/>
            <person name="Guan J."/>
            <person name="Zhang Y."/>
            <person name="Yu S."/>
            <person name="Liu X."/>
            <person name="Zhang Y."/>
            <person name="Hong G."/>
            <person name="Han B."/>
            <person name="Choisne N."/>
            <person name="Demange N."/>
            <person name="Orjeda G."/>
            <person name="Samain S."/>
            <person name="Cattolico L."/>
            <person name="Pelletier E."/>
            <person name="Couloux A."/>
            <person name="Segurens B."/>
            <person name="Wincker P."/>
            <person name="D'Hont A."/>
            <person name="Scarpelli C."/>
            <person name="Weissenbach J."/>
            <person name="Salanoubat M."/>
            <person name="Quetier F."/>
            <person name="Yu Y."/>
            <person name="Kim H.R."/>
            <person name="Rambo T."/>
            <person name="Currie J."/>
            <person name="Collura K."/>
            <person name="Luo M."/>
            <person name="Yang T."/>
            <person name="Ammiraju J.S.S."/>
            <person name="Engler F."/>
            <person name="Soderlund C."/>
            <person name="Wing R.A."/>
            <person name="Palmer L.E."/>
            <person name="de la Bastide M."/>
            <person name="Spiegel L."/>
            <person name="Nascimento L."/>
            <person name="Zutavern T."/>
            <person name="O'Shaughnessy A."/>
            <person name="Dike S."/>
            <person name="Dedhia N."/>
            <person name="Preston R."/>
            <person name="Balija V."/>
            <person name="McCombie W.R."/>
            <person name="Chow T."/>
            <person name="Chen H."/>
            <person name="Chung M."/>
            <person name="Chen C."/>
            <person name="Shaw J."/>
            <person name="Wu H."/>
            <person name="Hsiao K."/>
            <person name="Chao Y."/>
            <person name="Chu M."/>
            <person name="Cheng C."/>
            <person name="Hour A."/>
            <person name="Lee P."/>
            <person name="Lin S."/>
            <person name="Lin Y."/>
            <person name="Liou J."/>
            <person name="Liu S."/>
            <person name="Hsing Y."/>
            <person name="Raghuvanshi S."/>
            <person name="Mohanty A."/>
            <person name="Bharti A.K."/>
            <person name="Gaur A."/>
            <person name="Gupta V."/>
            <person name="Kumar D."/>
            <person name="Ravi V."/>
            <person name="Vij S."/>
            <person name="Kapur A."/>
            <person name="Khurana P."/>
            <person name="Khurana P."/>
            <person name="Khurana J.P."/>
            <person name="Tyagi A.K."/>
            <person name="Gaikwad K."/>
            <person name="Singh A."/>
            <person name="Dalal V."/>
            <person name="Srivastava S."/>
            <person name="Dixit A."/>
            <person name="Pal A.K."/>
            <person name="Ghazi I.A."/>
            <person name="Yadav M."/>
            <person name="Pandit A."/>
            <person name="Bhargava A."/>
            <person name="Sureshbabu K."/>
            <person name="Batra K."/>
            <person name="Sharma T.R."/>
            <person name="Mohapatra T."/>
            <person name="Singh N.K."/>
            <person name="Messing J."/>
            <person name="Nelson A.B."/>
            <person name="Fuks G."/>
            <person name="Kavchok S."/>
            <person name="Keizer G."/>
            <person name="Linton E."/>
            <person name="Llaca V."/>
            <person name="Song R."/>
            <person name="Tanyolac B."/>
            <person name="Young S."/>
            <person name="Ho-Il K."/>
            <person name="Hahn J.H."/>
            <person name="Sangsakoo G."/>
            <person name="Vanavichit A."/>
            <person name="de Mattos Luiz.A.T."/>
            <person name="Zimmer P.D."/>
            <person name="Malone G."/>
            <person name="Dellagostin O."/>
            <person name="de Oliveira A.C."/>
            <person name="Bevan M."/>
            <person name="Bancroft I."/>
            <person name="Minx P."/>
            <person name="Cordum H."/>
            <person name="Wilson R."/>
            <person name="Cheng Z."/>
            <person name="Jin W."/>
            <person name="Jiang J."/>
            <person name="Leong S.A."/>
            <person name="Iwama H."/>
            <person name="Gojobori T."/>
            <person name="Itoh T."/>
            <person name="Niimura Y."/>
            <person name="Fujii Y."/>
            <person name="Habara T."/>
            <person name="Sakai H."/>
            <person name="Sato Y."/>
            <person name="Wilson G."/>
            <person name="Kumar K."/>
            <person name="McCouch S."/>
            <person name="Juretic N."/>
            <person name="Hoen D."/>
            <person name="Wright S."/>
            <person name="Bruskiewich R."/>
            <person name="Bureau T."/>
            <person name="Miyao A."/>
            <person name="Hirochika H."/>
            <person name="Nishikawa T."/>
            <person name="Kadowaki K."/>
            <person name="Sugiura M."/>
            <person name="Burr B."/>
            <person name="Sasaki T."/>
        </authorList>
    </citation>
    <scope>NUCLEOTIDE SEQUENCE [LARGE SCALE GENOMIC DNA]</scope>
    <source>
        <strain evidence="18">cv. Nipponbare</strain>
    </source>
</reference>
<dbReference type="InterPro" id="IPR011009">
    <property type="entry name" value="Kinase-like_dom_sf"/>
</dbReference>
<evidence type="ECO:0000256" key="10">
    <source>
        <dbReference type="ARBA" id="ARBA00022989"/>
    </source>
</evidence>